<dbReference type="CDD" id="cd17748">
    <property type="entry name" value="BRCT_DNA_ligase_like"/>
    <property type="match status" value="1"/>
</dbReference>
<organism evidence="2 3">
    <name type="scientific">Pseudovibrio ascidiaceicola</name>
    <dbReference type="NCBI Taxonomy" id="285279"/>
    <lineage>
        <taxon>Bacteria</taxon>
        <taxon>Pseudomonadati</taxon>
        <taxon>Pseudomonadota</taxon>
        <taxon>Alphaproteobacteria</taxon>
        <taxon>Hyphomicrobiales</taxon>
        <taxon>Stappiaceae</taxon>
        <taxon>Pseudovibrio</taxon>
    </lineage>
</organism>
<reference evidence="2 3" key="1">
    <citation type="submission" date="2016-10" db="EMBL/GenBank/DDBJ databases">
        <authorList>
            <person name="Varghese N."/>
            <person name="Submissions S."/>
        </authorList>
    </citation>
    <scope>NUCLEOTIDE SEQUENCE [LARGE SCALE GENOMIC DNA]</scope>
    <source>
        <strain evidence="2 3">DSM 16392</strain>
    </source>
</reference>
<dbReference type="PANTHER" id="PTHR30231:SF42">
    <property type="entry name" value="EXONUCLEASE"/>
    <property type="match status" value="1"/>
</dbReference>
<dbReference type="InterPro" id="IPR013520">
    <property type="entry name" value="Ribonucl_H"/>
</dbReference>
<keyword evidence="3" id="KW-1185">Reference proteome</keyword>
<dbReference type="EMBL" id="FOSK01000024">
    <property type="protein sequence ID" value="SFL22847.1"/>
    <property type="molecule type" value="Genomic_DNA"/>
</dbReference>
<dbReference type="SUPFAM" id="SSF52113">
    <property type="entry name" value="BRCT domain"/>
    <property type="match status" value="1"/>
</dbReference>
<proteinExistence type="predicted"/>
<gene>
    <name evidence="2" type="ORF">SAMN04488518_12412</name>
</gene>
<dbReference type="SUPFAM" id="SSF53098">
    <property type="entry name" value="Ribonuclease H-like"/>
    <property type="match status" value="1"/>
</dbReference>
<dbReference type="Pfam" id="PF00533">
    <property type="entry name" value="BRCT"/>
    <property type="match status" value="1"/>
</dbReference>
<dbReference type="InterPro" id="IPR036397">
    <property type="entry name" value="RNaseH_sf"/>
</dbReference>
<dbReference type="InterPro" id="IPR001357">
    <property type="entry name" value="BRCT_dom"/>
</dbReference>
<protein>
    <submittedName>
        <fullName evidence="2">DNA polymerase-3 subunit epsilon</fullName>
    </submittedName>
</protein>
<dbReference type="InterPro" id="IPR012337">
    <property type="entry name" value="RNaseH-like_sf"/>
</dbReference>
<evidence type="ECO:0000259" key="1">
    <source>
        <dbReference type="SMART" id="SM00479"/>
    </source>
</evidence>
<dbReference type="RefSeq" id="WP_093524265.1">
    <property type="nucleotide sequence ID" value="NZ_FOSK01000024.1"/>
</dbReference>
<dbReference type="Gene3D" id="3.30.420.10">
    <property type="entry name" value="Ribonuclease H-like superfamily/Ribonuclease H"/>
    <property type="match status" value="1"/>
</dbReference>
<dbReference type="Proteomes" id="UP000199598">
    <property type="component" value="Unassembled WGS sequence"/>
</dbReference>
<feature type="domain" description="Exonuclease" evidence="1">
    <location>
        <begin position="30"/>
        <end position="195"/>
    </location>
</feature>
<name>A0A1I4G0W2_9HYPH</name>
<comment type="caution">
    <text evidence="2">The sequence shown here is derived from an EMBL/GenBank/DDBJ whole genome shotgun (WGS) entry which is preliminary data.</text>
</comment>
<sequence>MRIFKNLSSHPKSSSCSDVASTALTKIDFDFITFDLETANGSRGSICQIGIATVKDGMVVNVFSELINPEETFDWGNISIHGIDEDLVEGAMLFPDLVGKYGPLFENNIAISHSAFDRNAMVEASEKYDVKNPLSEWIDSTRVVRRTWPDRFGKRGYGLSNLAMEFGFSFKHHDAGEDAKCTAWVMLKALEKSGLSVDEWKDASRQVRRSPSKSIHVEPNPEGSHTDHIIVFTGKLEMSRREAAGIAANVGMTVDSGVTKRTTLVVVGEQDLARLADHEKSSKHRKAEECIARGQKLEIIGEKTFLNLVS</sequence>
<accession>A0A1I4G0W2</accession>
<dbReference type="SMART" id="SM00479">
    <property type="entry name" value="EXOIII"/>
    <property type="match status" value="1"/>
</dbReference>
<evidence type="ECO:0000313" key="3">
    <source>
        <dbReference type="Proteomes" id="UP000199598"/>
    </source>
</evidence>
<dbReference type="PANTHER" id="PTHR30231">
    <property type="entry name" value="DNA POLYMERASE III SUBUNIT EPSILON"/>
    <property type="match status" value="1"/>
</dbReference>
<dbReference type="Gene3D" id="3.40.50.10190">
    <property type="entry name" value="BRCT domain"/>
    <property type="match status" value="1"/>
</dbReference>
<evidence type="ECO:0000313" key="2">
    <source>
        <dbReference type="EMBL" id="SFL22847.1"/>
    </source>
</evidence>
<dbReference type="InterPro" id="IPR036420">
    <property type="entry name" value="BRCT_dom_sf"/>
</dbReference>